<feature type="region of interest" description="Disordered" evidence="7">
    <location>
        <begin position="1242"/>
        <end position="1286"/>
    </location>
</feature>
<evidence type="ECO:0008006" key="15">
    <source>
        <dbReference type="Google" id="ProtNLM"/>
    </source>
</evidence>
<feature type="domain" description="AMOP" evidence="9">
    <location>
        <begin position="618"/>
        <end position="769"/>
    </location>
</feature>
<keyword evidence="6" id="KW-0768">Sushi</keyword>
<dbReference type="SMART" id="SM00216">
    <property type="entry name" value="VWD"/>
    <property type="match status" value="1"/>
</dbReference>
<evidence type="ECO:0000259" key="12">
    <source>
        <dbReference type="PROSITE" id="PS51233"/>
    </source>
</evidence>
<evidence type="ECO:0000313" key="13">
    <source>
        <dbReference type="EMBL" id="KAK7602134.1"/>
    </source>
</evidence>
<dbReference type="Pfam" id="PF03782">
    <property type="entry name" value="AMOP"/>
    <property type="match status" value="1"/>
</dbReference>
<dbReference type="Pfam" id="PF00094">
    <property type="entry name" value="VWD"/>
    <property type="match status" value="1"/>
</dbReference>
<feature type="region of interest" description="Disordered" evidence="7">
    <location>
        <begin position="1395"/>
        <end position="1424"/>
    </location>
</feature>
<dbReference type="InterPro" id="IPR014756">
    <property type="entry name" value="Ig_E-set"/>
</dbReference>
<dbReference type="PROSITE" id="PS50923">
    <property type="entry name" value="SUSHI"/>
    <property type="match status" value="1"/>
</dbReference>
<feature type="domain" description="Sushi" evidence="10">
    <location>
        <begin position="1080"/>
        <end position="1140"/>
    </location>
</feature>
<dbReference type="InterPro" id="IPR001846">
    <property type="entry name" value="VWF_type-D"/>
</dbReference>
<dbReference type="InterPro" id="IPR003886">
    <property type="entry name" value="NIDO_dom"/>
</dbReference>
<dbReference type="Pfam" id="PF23263">
    <property type="entry name" value="C8-3_MUC4"/>
    <property type="match status" value="1"/>
</dbReference>
<comment type="caution">
    <text evidence="13">The sequence shown here is derived from an EMBL/GenBank/DDBJ whole genome shotgun (WGS) entry which is preliminary data.</text>
</comment>
<dbReference type="SMART" id="SM00723">
    <property type="entry name" value="AMOP"/>
    <property type="match status" value="1"/>
</dbReference>
<dbReference type="InterPro" id="IPR000436">
    <property type="entry name" value="Sushi_SCR_CCP_dom"/>
</dbReference>
<feature type="transmembrane region" description="Helical" evidence="8">
    <location>
        <begin position="1153"/>
        <end position="1175"/>
    </location>
</feature>
<keyword evidence="4 8" id="KW-0472">Membrane</keyword>
<dbReference type="InterPro" id="IPR051495">
    <property type="entry name" value="Epithelial_Barrier/Signaling"/>
</dbReference>
<dbReference type="PANTHER" id="PTHR13802:SF52">
    <property type="entry name" value="MUCIN-4"/>
    <property type="match status" value="1"/>
</dbReference>
<dbReference type="EMBL" id="JBBCAQ010000010">
    <property type="protein sequence ID" value="KAK7602134.1"/>
    <property type="molecule type" value="Genomic_DNA"/>
</dbReference>
<dbReference type="GO" id="GO:0007160">
    <property type="term" value="P:cell-matrix adhesion"/>
    <property type="evidence" value="ECO:0007669"/>
    <property type="project" value="InterPro"/>
</dbReference>
<evidence type="ECO:0000256" key="5">
    <source>
        <dbReference type="ARBA" id="ARBA00023157"/>
    </source>
</evidence>
<dbReference type="SUPFAM" id="SSF81296">
    <property type="entry name" value="E set domains"/>
    <property type="match status" value="1"/>
</dbReference>
<dbReference type="Gene3D" id="2.60.40.10">
    <property type="entry name" value="Immunoglobulins"/>
    <property type="match status" value="1"/>
</dbReference>
<dbReference type="PROSITE" id="PS51220">
    <property type="entry name" value="NIDO"/>
    <property type="match status" value="1"/>
</dbReference>
<evidence type="ECO:0000256" key="8">
    <source>
        <dbReference type="SAM" id="Phobius"/>
    </source>
</evidence>
<feature type="compositionally biased region" description="Polar residues" evidence="7">
    <location>
        <begin position="1414"/>
        <end position="1424"/>
    </location>
</feature>
<dbReference type="SMART" id="SM00032">
    <property type="entry name" value="CCP"/>
    <property type="match status" value="1"/>
</dbReference>
<dbReference type="GO" id="GO:0016020">
    <property type="term" value="C:membrane"/>
    <property type="evidence" value="ECO:0007669"/>
    <property type="project" value="UniProtKB-SubCell"/>
</dbReference>
<accession>A0AAN9Y8B0</accession>
<keyword evidence="2 8" id="KW-0812">Transmembrane</keyword>
<keyword evidence="3 8" id="KW-1133">Transmembrane helix</keyword>
<evidence type="ECO:0000256" key="7">
    <source>
        <dbReference type="SAM" id="MobiDB-lite"/>
    </source>
</evidence>
<protein>
    <recommendedName>
        <fullName evidence="15">Protein mesh</fullName>
    </recommendedName>
</protein>
<feature type="compositionally biased region" description="Low complexity" evidence="7">
    <location>
        <begin position="1242"/>
        <end position="1273"/>
    </location>
</feature>
<evidence type="ECO:0000313" key="14">
    <source>
        <dbReference type="Proteomes" id="UP001367676"/>
    </source>
</evidence>
<reference evidence="13 14" key="1">
    <citation type="submission" date="2024-03" db="EMBL/GenBank/DDBJ databases">
        <title>Adaptation during the transition from Ophiocordyceps entomopathogen to insect associate is accompanied by gene loss and intensified selection.</title>
        <authorList>
            <person name="Ward C.M."/>
            <person name="Onetto C.A."/>
            <person name="Borneman A.R."/>
        </authorList>
    </citation>
    <scope>NUCLEOTIDE SEQUENCE [LARGE SCALE GENOMIC DNA]</scope>
    <source>
        <strain evidence="13">AWRI1</strain>
        <tissue evidence="13">Single Adult Female</tissue>
    </source>
</reference>
<evidence type="ECO:0000256" key="6">
    <source>
        <dbReference type="PROSITE-ProRule" id="PRU00302"/>
    </source>
</evidence>
<feature type="region of interest" description="Disordered" evidence="7">
    <location>
        <begin position="1213"/>
        <end position="1232"/>
    </location>
</feature>
<evidence type="ECO:0000259" key="9">
    <source>
        <dbReference type="PROSITE" id="PS50856"/>
    </source>
</evidence>
<feature type="transmembrane region" description="Helical" evidence="8">
    <location>
        <begin position="1360"/>
        <end position="1386"/>
    </location>
</feature>
<comment type="caution">
    <text evidence="6">Lacks conserved residue(s) required for the propagation of feature annotation.</text>
</comment>
<evidence type="ECO:0000256" key="1">
    <source>
        <dbReference type="ARBA" id="ARBA00004370"/>
    </source>
</evidence>
<dbReference type="InterPro" id="IPR005533">
    <property type="entry name" value="AMOP_dom"/>
</dbReference>
<evidence type="ECO:0000259" key="11">
    <source>
        <dbReference type="PROSITE" id="PS51220"/>
    </source>
</evidence>
<keyword evidence="14" id="KW-1185">Reference proteome</keyword>
<dbReference type="SUPFAM" id="SSF57535">
    <property type="entry name" value="Complement control module/SCR domain"/>
    <property type="match status" value="1"/>
</dbReference>
<evidence type="ECO:0000259" key="10">
    <source>
        <dbReference type="PROSITE" id="PS50923"/>
    </source>
</evidence>
<dbReference type="Proteomes" id="UP001367676">
    <property type="component" value="Unassembled WGS sequence"/>
</dbReference>
<organism evidence="13 14">
    <name type="scientific">Parthenolecanium corni</name>
    <dbReference type="NCBI Taxonomy" id="536013"/>
    <lineage>
        <taxon>Eukaryota</taxon>
        <taxon>Metazoa</taxon>
        <taxon>Ecdysozoa</taxon>
        <taxon>Arthropoda</taxon>
        <taxon>Hexapoda</taxon>
        <taxon>Insecta</taxon>
        <taxon>Pterygota</taxon>
        <taxon>Neoptera</taxon>
        <taxon>Paraneoptera</taxon>
        <taxon>Hemiptera</taxon>
        <taxon>Sternorrhyncha</taxon>
        <taxon>Coccoidea</taxon>
        <taxon>Coccidae</taxon>
        <taxon>Parthenolecanium</taxon>
    </lineage>
</organism>
<evidence type="ECO:0000256" key="3">
    <source>
        <dbReference type="ARBA" id="ARBA00022989"/>
    </source>
</evidence>
<dbReference type="PROSITE" id="PS51233">
    <property type="entry name" value="VWFD"/>
    <property type="match status" value="1"/>
</dbReference>
<dbReference type="Gene3D" id="2.10.70.10">
    <property type="entry name" value="Complement Module, domain 1"/>
    <property type="match status" value="1"/>
</dbReference>
<dbReference type="SMART" id="SM00539">
    <property type="entry name" value="NIDO"/>
    <property type="match status" value="1"/>
</dbReference>
<feature type="domain" description="NIDO" evidence="11">
    <location>
        <begin position="219"/>
        <end position="385"/>
    </location>
</feature>
<sequence length="1424" mass="163412">MKFAIMRVKVKIWPFGWLITLLVFYGNRVDTQNTGEFTYNNQGQRFRDIVLPQSNIPGQDAQGYYPNQNQPNYYNSLTNSQRNLPDVNFENDLSYRYAPATQRLGPNEERYFLTDERLRQIRSQFLYWFYDKGGDDDHGDYQIYVHHSNPQVHKNFNFQLPFFGFRFNYTRISMHGYLEFSDPPEHYTYPLRFPNKDWPRKNDPSFIGIFYSKCRIGNIRTTDIDRRAPGLYFRMERDLQARTDKFGVEMRERLMWDIREGVVGAETFIPKHSVIVTWKNMSFAGGIGNALYVTNTFQLVLATDEVFTYAIFNYAEMQWTSHTEAGGDTTLGEGGVPAFVGFNGGNGTRSYEYYPYSQRSTIRDLVSRGWANGFPGRHIFRIDENIMLGTCNKDIAGTTLPLVFAPESGNMLGGTIVNITGPCFEPNMKIRCKFDTEEVVGRIIDRNRAVCVQPFLTVEGYIIFDIKIDDEKYNWKGMYFVETPATAAEKISIESENIHGIDIRKPIVITWNKQNLTTNYDARLRLTLWGYKETTIRPELLYIDILEDGIQNTGQYTINPETYKSRNNEDLMDLTFGFLQINLTDPSKYFQHGLSPVLWSKPIPLGWYFQPQWERMHGMRWAERLCDGWLKHDRYLKNFAAEIPQCPCVLEQALADKGRYLPDYDCDIEANPGCFYNKGARHCVRTGAPSLEGSEQQCCYDKNNYLMLTYDQMWGSKPSRSHNLGYLPWNEANKVPTLSHWFHDVSPFYMCCMWQEEQAVGCETFRFERRPSQDCIAYQSPYVATIFGDPHFITFDDVEYTFNGKGEFVLVHADTDKHKLDVQARFEQVDRNIYGPVMATQLTSVVACDNSSAVIEVRLRPKDAQWRYRLDVLADGKRIFFDRPSLKLQHFHGVTVYTPSYVLNQSEVVIMFESGVGVEVLENKGSMSARVYLPWKFINQTKGLLGTWNFNPFDDFTLPDGNIMNLDRNNFRSLHDFGIFWLLEDRYERYKGGALFYREYGRTASYYANRTFTPVWGRTPEEIIPYNRSLDIWTANKICGDSYQCKYDYAVSLNEDLAKNTLKFQDAFVNIKTRNKERVITCGVLETPRFGRKSNFLFTPGTKVTFECNQDFVLVGDQRRTCTAEGRWDVPQYGYTECLRLLEYESQNAWKSIAITSLVIVPLLILLCCGVHCLYQRTRKKGEPFRWDYTSTPALRRRSSILALSTANLADDDELEKRALAPPPTPPTPHRAQLVTTGRELPLAAPRSPPSASSDGADTASSATTGHSSSAEAVAEPQSGGGAGKRIGRKYDRVYRTNEPLPGKPLIEFEDKVWDLEDEYARLDRVAAAANPQPAPSTANGRQPPVIIGSRQQEFSSRTLWIVIPIMALIIGPLFLLLICAGYRVLISQLGGSSANRRERSGVHGSAEILADTPETTNLRTQEL</sequence>
<dbReference type="PROSITE" id="PS50856">
    <property type="entry name" value="AMOP"/>
    <property type="match status" value="1"/>
</dbReference>
<dbReference type="CDD" id="cd00033">
    <property type="entry name" value="CCP"/>
    <property type="match status" value="1"/>
</dbReference>
<comment type="subcellular location">
    <subcellularLocation>
        <location evidence="1">Membrane</location>
    </subcellularLocation>
</comment>
<gene>
    <name evidence="13" type="ORF">V9T40_009575</name>
</gene>
<name>A0AAN9Y8B0_9HEMI</name>
<feature type="domain" description="VWFD" evidence="12">
    <location>
        <begin position="782"/>
        <end position="989"/>
    </location>
</feature>
<dbReference type="InterPro" id="IPR013783">
    <property type="entry name" value="Ig-like_fold"/>
</dbReference>
<dbReference type="InterPro" id="IPR056619">
    <property type="entry name" value="C8-3_MUC4"/>
</dbReference>
<keyword evidence="5" id="KW-1015">Disulfide bond</keyword>
<dbReference type="Pfam" id="PF06119">
    <property type="entry name" value="NIDO"/>
    <property type="match status" value="1"/>
</dbReference>
<evidence type="ECO:0000256" key="4">
    <source>
        <dbReference type="ARBA" id="ARBA00023136"/>
    </source>
</evidence>
<dbReference type="InterPro" id="IPR035976">
    <property type="entry name" value="Sushi/SCR/CCP_sf"/>
</dbReference>
<dbReference type="Pfam" id="PF00084">
    <property type="entry name" value="Sushi"/>
    <property type="match status" value="1"/>
</dbReference>
<proteinExistence type="predicted"/>
<dbReference type="PANTHER" id="PTHR13802">
    <property type="entry name" value="MUCIN 4-RELATED"/>
    <property type="match status" value="1"/>
</dbReference>
<evidence type="ECO:0000256" key="2">
    <source>
        <dbReference type="ARBA" id="ARBA00022692"/>
    </source>
</evidence>